<proteinExistence type="predicted"/>
<dbReference type="PANTHER" id="PTHR35186:SF4">
    <property type="entry name" value="PRION-INHIBITION AND PROPAGATION HELO DOMAIN-CONTAINING PROTEIN"/>
    <property type="match status" value="1"/>
</dbReference>
<dbReference type="PANTHER" id="PTHR35186">
    <property type="entry name" value="ANK_REP_REGION DOMAIN-CONTAINING PROTEIN"/>
    <property type="match status" value="1"/>
</dbReference>
<keyword evidence="3" id="KW-1185">Reference proteome</keyword>
<reference evidence="2" key="1">
    <citation type="journal article" date="2020" name="Stud. Mycol.">
        <title>101 Dothideomycetes genomes: a test case for predicting lifestyles and emergence of pathogens.</title>
        <authorList>
            <person name="Haridas S."/>
            <person name="Albert R."/>
            <person name="Binder M."/>
            <person name="Bloem J."/>
            <person name="Labutti K."/>
            <person name="Salamov A."/>
            <person name="Andreopoulos B."/>
            <person name="Baker S."/>
            <person name="Barry K."/>
            <person name="Bills G."/>
            <person name="Bluhm B."/>
            <person name="Cannon C."/>
            <person name="Castanera R."/>
            <person name="Culley D."/>
            <person name="Daum C."/>
            <person name="Ezra D."/>
            <person name="Gonzalez J."/>
            <person name="Henrissat B."/>
            <person name="Kuo A."/>
            <person name="Liang C."/>
            <person name="Lipzen A."/>
            <person name="Lutzoni F."/>
            <person name="Magnuson J."/>
            <person name="Mondo S."/>
            <person name="Nolan M."/>
            <person name="Ohm R."/>
            <person name="Pangilinan J."/>
            <person name="Park H.-J."/>
            <person name="Ramirez L."/>
            <person name="Alfaro M."/>
            <person name="Sun H."/>
            <person name="Tritt A."/>
            <person name="Yoshinaga Y."/>
            <person name="Zwiers L.-H."/>
            <person name="Turgeon B."/>
            <person name="Goodwin S."/>
            <person name="Spatafora J."/>
            <person name="Crous P."/>
            <person name="Grigoriev I."/>
        </authorList>
    </citation>
    <scope>NUCLEOTIDE SEQUENCE</scope>
    <source>
        <strain evidence="2">CBS 121410</strain>
    </source>
</reference>
<dbReference type="Proteomes" id="UP000799776">
    <property type="component" value="Unassembled WGS sequence"/>
</dbReference>
<organism evidence="2 3">
    <name type="scientific">Saccharata proteae CBS 121410</name>
    <dbReference type="NCBI Taxonomy" id="1314787"/>
    <lineage>
        <taxon>Eukaryota</taxon>
        <taxon>Fungi</taxon>
        <taxon>Dikarya</taxon>
        <taxon>Ascomycota</taxon>
        <taxon>Pezizomycotina</taxon>
        <taxon>Dothideomycetes</taxon>
        <taxon>Dothideomycetes incertae sedis</taxon>
        <taxon>Botryosphaeriales</taxon>
        <taxon>Saccharataceae</taxon>
        <taxon>Saccharata</taxon>
    </lineage>
</organism>
<evidence type="ECO:0000256" key="1">
    <source>
        <dbReference type="SAM" id="MobiDB-lite"/>
    </source>
</evidence>
<feature type="compositionally biased region" description="Polar residues" evidence="1">
    <location>
        <begin position="307"/>
        <end position="320"/>
    </location>
</feature>
<dbReference type="EMBL" id="ML978730">
    <property type="protein sequence ID" value="KAF2085473.1"/>
    <property type="molecule type" value="Genomic_DNA"/>
</dbReference>
<evidence type="ECO:0000313" key="2">
    <source>
        <dbReference type="EMBL" id="KAF2085473.1"/>
    </source>
</evidence>
<name>A0A9P4HRQ6_9PEZI</name>
<gene>
    <name evidence="2" type="ORF">K490DRAFT_67631</name>
</gene>
<sequence>MAGIEIAGLVLGALPLVIEGLEKYREAFQPLSDWWSFETTFVNFIESARWEQHRFEGNIERLLDFVQSDSEMDALLQDPLGARWREKRLQEQVHERLGHSYESVADIIRKMNSEVVALQTRLQLHGDQTNEYIAKNDWQKEFLRLRISFSKKKFRHIKRLEASNDKLRELLELNRQLESSRKRRKNTPLFKLMETIRSNAQSLFQDLQQPSAWTCSCQDEHHYGLLLESVSTDFENHDPVTFSSIFQIRGSIYPVHISNVTVDEQKPSTTATSANDKYTELKRQVLARPSLRKVPKPHSDSGGVMASLTSLDPNSRDTNNPTWTTTDLRMMLAKPGEGSSGPDSTSTREDRFRLASIITWTFLQYQGTPWMRSSPTKKDIVFPYKGLSGRLDCQSPFVFQSVSSLASPENSDMISVDTIDSKTACQQSLLSLSIFLLELCFGQALEDQPFRRKYLGPDGLPNDFTDECTARQWHRQVQGECGDDISDAIDRCLRCSFGPKADWTNGEFVQAVYQDVIQPLDRFLSQWRRGDFLVFKPPGQEPAARDPFTDTDEAA</sequence>
<evidence type="ECO:0000313" key="3">
    <source>
        <dbReference type="Proteomes" id="UP000799776"/>
    </source>
</evidence>
<accession>A0A9P4HRQ6</accession>
<protein>
    <submittedName>
        <fullName evidence="2">Uncharacterized protein</fullName>
    </submittedName>
</protein>
<comment type="caution">
    <text evidence="2">The sequence shown here is derived from an EMBL/GenBank/DDBJ whole genome shotgun (WGS) entry which is preliminary data.</text>
</comment>
<feature type="region of interest" description="Disordered" evidence="1">
    <location>
        <begin position="292"/>
        <end position="320"/>
    </location>
</feature>
<dbReference type="OrthoDB" id="3565018at2759"/>
<dbReference type="AlphaFoldDB" id="A0A9P4HRQ6"/>